<dbReference type="STRING" id="1206085.SAMN05443575_1604"/>
<sequence length="218" mass="24123">MAGHPALGRHRGPAGDGLRPPSALQPDEDVYTDGKAWLVDQSEINPFRWRELGAGDVAEAFAHAGADMHEGQPAPGRLLGTLYRDRAATYDGGVYFDVLDRDYLHSRPLAVQRYCQTDHATDLEDTELEAVGQDLDELAVLAGEHEPADLTDGVTFGVDPEDRNAVSLLYALALGLARHDDTKYTRAQQLKHDYEAWWTRWHTWYTDAQPAGVSPLGF</sequence>
<dbReference type="RefSeq" id="WP_073388355.1">
    <property type="nucleotide sequence ID" value="NZ_FQVU01000002.1"/>
</dbReference>
<organism evidence="2 3">
    <name type="scientific">Jatrophihabitans endophyticus</name>
    <dbReference type="NCBI Taxonomy" id="1206085"/>
    <lineage>
        <taxon>Bacteria</taxon>
        <taxon>Bacillati</taxon>
        <taxon>Actinomycetota</taxon>
        <taxon>Actinomycetes</taxon>
        <taxon>Jatrophihabitantales</taxon>
        <taxon>Jatrophihabitantaceae</taxon>
        <taxon>Jatrophihabitans</taxon>
    </lineage>
</organism>
<evidence type="ECO:0000313" key="3">
    <source>
        <dbReference type="Proteomes" id="UP000186132"/>
    </source>
</evidence>
<keyword evidence="3" id="KW-1185">Reference proteome</keyword>
<evidence type="ECO:0000313" key="2">
    <source>
        <dbReference type="EMBL" id="SHG18287.1"/>
    </source>
</evidence>
<accession>A0A1M5HQT3</accession>
<dbReference type="EMBL" id="FQVU01000002">
    <property type="protein sequence ID" value="SHG18287.1"/>
    <property type="molecule type" value="Genomic_DNA"/>
</dbReference>
<name>A0A1M5HQT3_9ACTN</name>
<dbReference type="Proteomes" id="UP000186132">
    <property type="component" value="Unassembled WGS sequence"/>
</dbReference>
<evidence type="ECO:0000256" key="1">
    <source>
        <dbReference type="SAM" id="MobiDB-lite"/>
    </source>
</evidence>
<proteinExistence type="predicted"/>
<dbReference type="OrthoDB" id="5450317at2"/>
<protein>
    <submittedName>
        <fullName evidence="2">Uncharacterized protein</fullName>
    </submittedName>
</protein>
<reference evidence="2 3" key="1">
    <citation type="submission" date="2016-11" db="EMBL/GenBank/DDBJ databases">
        <authorList>
            <person name="Jaros S."/>
            <person name="Januszkiewicz K."/>
            <person name="Wedrychowicz H."/>
        </authorList>
    </citation>
    <scope>NUCLEOTIDE SEQUENCE [LARGE SCALE GENOMIC DNA]</scope>
    <source>
        <strain evidence="2 3">DSM 45627</strain>
    </source>
</reference>
<gene>
    <name evidence="2" type="ORF">SAMN05443575_1604</name>
</gene>
<feature type="region of interest" description="Disordered" evidence="1">
    <location>
        <begin position="1"/>
        <end position="27"/>
    </location>
</feature>
<dbReference type="AlphaFoldDB" id="A0A1M5HQT3"/>